<dbReference type="AlphaFoldDB" id="A0A2Z2P0Y9"/>
<sequence length="157" mass="16066">MNSSYANGTVFILLCTVFTLGSCSSSSSGGSGITFQDFRAKASRLAGSNATDCGHADPDPDADIGDGIKGGEQNTCIGNAYLSQTAAFATYEYQGIDSMGAEALVITASSEVSRLSFDSDLTGGGSLSNGEILIFECLNPSLSGVVDGQPNEVFNCD</sequence>
<keyword evidence="2" id="KW-1185">Reference proteome</keyword>
<evidence type="ECO:0000313" key="2">
    <source>
        <dbReference type="Proteomes" id="UP000250079"/>
    </source>
</evidence>
<organism evidence="1 2">
    <name type="scientific">Granulosicoccus antarcticus IMCC3135</name>
    <dbReference type="NCBI Taxonomy" id="1192854"/>
    <lineage>
        <taxon>Bacteria</taxon>
        <taxon>Pseudomonadati</taxon>
        <taxon>Pseudomonadota</taxon>
        <taxon>Gammaproteobacteria</taxon>
        <taxon>Chromatiales</taxon>
        <taxon>Granulosicoccaceae</taxon>
        <taxon>Granulosicoccus</taxon>
    </lineage>
</organism>
<gene>
    <name evidence="1" type="ORF">IMCC3135_19340</name>
</gene>
<dbReference type="KEGG" id="gai:IMCC3135_19340"/>
<accession>A0A2Z2P0Y9</accession>
<proteinExistence type="predicted"/>
<evidence type="ECO:0008006" key="3">
    <source>
        <dbReference type="Google" id="ProtNLM"/>
    </source>
</evidence>
<name>A0A2Z2P0Y9_9GAMM</name>
<evidence type="ECO:0000313" key="1">
    <source>
        <dbReference type="EMBL" id="ASJ73947.1"/>
    </source>
</evidence>
<dbReference type="RefSeq" id="WP_157736120.1">
    <property type="nucleotide sequence ID" value="NZ_CP018632.1"/>
</dbReference>
<dbReference type="EMBL" id="CP018632">
    <property type="protein sequence ID" value="ASJ73947.1"/>
    <property type="molecule type" value="Genomic_DNA"/>
</dbReference>
<dbReference type="Proteomes" id="UP000250079">
    <property type="component" value="Chromosome"/>
</dbReference>
<reference evidence="1 2" key="1">
    <citation type="submission" date="2016-12" db="EMBL/GenBank/DDBJ databases">
        <authorList>
            <person name="Song W.-J."/>
            <person name="Kurnit D.M."/>
        </authorList>
    </citation>
    <scope>NUCLEOTIDE SEQUENCE [LARGE SCALE GENOMIC DNA]</scope>
    <source>
        <strain evidence="1 2">IMCC3135</strain>
    </source>
</reference>
<protein>
    <recommendedName>
        <fullName evidence="3">Lipoprotein</fullName>
    </recommendedName>
</protein>